<reference evidence="7" key="2">
    <citation type="submission" date="2025-08" db="UniProtKB">
        <authorList>
            <consortium name="Ensembl"/>
        </authorList>
    </citation>
    <scope>IDENTIFICATION</scope>
</reference>
<dbReference type="GO" id="GO:0003682">
    <property type="term" value="F:chromatin binding"/>
    <property type="evidence" value="ECO:0007669"/>
    <property type="project" value="TreeGrafter"/>
</dbReference>
<feature type="domain" description="Condensin II complex subunit H2 middle" evidence="6">
    <location>
        <begin position="147"/>
        <end position="215"/>
    </location>
</feature>
<feature type="compositionally biased region" description="Basic and acidic residues" evidence="4">
    <location>
        <begin position="542"/>
        <end position="551"/>
    </location>
</feature>
<dbReference type="GO" id="GO:0010032">
    <property type="term" value="P:meiotic chromosome condensation"/>
    <property type="evidence" value="ECO:0007669"/>
    <property type="project" value="TreeGrafter"/>
</dbReference>
<proteinExistence type="predicted"/>
<dbReference type="GO" id="GO:0005634">
    <property type="term" value="C:nucleus"/>
    <property type="evidence" value="ECO:0007669"/>
    <property type="project" value="TreeGrafter"/>
</dbReference>
<evidence type="ECO:0000313" key="7">
    <source>
        <dbReference type="Ensembl" id="ENSCHIP00010017524.1"/>
    </source>
</evidence>
<protein>
    <recommendedName>
        <fullName evidence="1">Condensin-2 complex subunit H2</fullName>
    </recommendedName>
    <alternativeName>
        <fullName evidence="3">Non-SMC condensin II complex subunit H2</fullName>
    </alternativeName>
</protein>
<accession>A0A8C2QY90</accession>
<dbReference type="Pfam" id="PF06278">
    <property type="entry name" value="CNDH2_N"/>
    <property type="match status" value="1"/>
</dbReference>
<keyword evidence="2" id="KW-0226">DNA condensation</keyword>
<dbReference type="PANTHER" id="PTHR14324:SF3">
    <property type="entry name" value="CONDENSIN-2 COMPLEX SUBUNIT H2"/>
    <property type="match status" value="1"/>
</dbReference>
<feature type="region of interest" description="Disordered" evidence="4">
    <location>
        <begin position="441"/>
        <end position="462"/>
    </location>
</feature>
<feature type="compositionally biased region" description="Gly residues" evidence="4">
    <location>
        <begin position="589"/>
        <end position="599"/>
    </location>
</feature>
<dbReference type="GO" id="GO:0051306">
    <property type="term" value="P:mitotic sister chromatid separation"/>
    <property type="evidence" value="ECO:0007669"/>
    <property type="project" value="TreeGrafter"/>
</dbReference>
<dbReference type="InterPro" id="IPR031739">
    <property type="entry name" value="Ncaph2"/>
</dbReference>
<evidence type="ECO:0000256" key="4">
    <source>
        <dbReference type="SAM" id="MobiDB-lite"/>
    </source>
</evidence>
<dbReference type="InterPro" id="IPR009378">
    <property type="entry name" value="H2_N"/>
</dbReference>
<evidence type="ECO:0000259" key="6">
    <source>
        <dbReference type="Pfam" id="PF16869"/>
    </source>
</evidence>
<evidence type="ECO:0000256" key="3">
    <source>
        <dbReference type="ARBA" id="ARBA00030479"/>
    </source>
</evidence>
<dbReference type="AlphaFoldDB" id="A0A8C2QY90"/>
<evidence type="ECO:0000259" key="5">
    <source>
        <dbReference type="Pfam" id="PF06278"/>
    </source>
</evidence>
<sequence>MEDVEARFAHLLLPIRDLTRNWEVDVAAQLGEYLEELDQICISFDKGKTTMNFIEAALLIQGSACVYSKKVEYLYSLVYQALDFISGKKQAKQLSSTPEDGTVGDAGSRAPQEAEQKFRALDDLSDSCANVDLRDDQVLSGTLIPLLPNALVAPDEMEKNSNPLYSCQGEVLASRKDFRVNTCTPHPRGTFLLEPLGVSLMEALQPWNPKEPGRAEEQPMEVSVCGSPGPALSTSQEPGSSPDGPAPRGGGVGEDREDAEGAVEPPEASALEVPMEPPEPRSPEQSAAQPRRCTLRERKEVPEPASRLQDTPDPWQGLDPFDSADSKPFRKGRPYSVPPRVEEAPGQKRKRKGAVKLQDFHQWYLAAYADHTDSRRSRRKGPSFADMEVLYWKHVKEQLETLRKMQRREAAERWLPRAEQGLWPVEEDRLEDSVEDLGAADDFLEPEEYAEPEGAEPGEEANMEAEAMPASLRYEELVQRNVELFVTTSKQDVFVTTSRQELVQETELKQHIRGWEEAIQTLLQEQGLEDSLSETASCTPESRGEQRHALDSGELGTSRGRSARRNGLASEIFGSLAMESSSRTKTEGSGSGGGGGKTLGFGNMAQT</sequence>
<dbReference type="InterPro" id="IPR031719">
    <property type="entry name" value="H2_M"/>
</dbReference>
<dbReference type="Pfam" id="PF16869">
    <property type="entry name" value="CNDH2_M"/>
    <property type="match status" value="1"/>
</dbReference>
<reference evidence="7" key="1">
    <citation type="submission" date="2019-03" db="EMBL/GenBank/DDBJ databases">
        <title>Genome sequencing and reference-guided assembly of Black Bengal Goat (Capra hircus).</title>
        <authorList>
            <person name="Siddiki A.Z."/>
            <person name="Baten A."/>
            <person name="Billah M."/>
            <person name="Alam M.A.U."/>
            <person name="Shawrob K.S.M."/>
            <person name="Saha S."/>
            <person name="Chowdhury M."/>
            <person name="Rahman A.H."/>
            <person name="Stear M."/>
            <person name="Miah G."/>
            <person name="Das G.B."/>
            <person name="Hossain M.M."/>
            <person name="Kumkum M."/>
            <person name="Islam M.S."/>
            <person name="Mollah A.M."/>
            <person name="Ahsan A."/>
            <person name="Tusar F."/>
            <person name="Khan M.K.I."/>
        </authorList>
    </citation>
    <scope>NUCLEOTIDE SEQUENCE [LARGE SCALE GENOMIC DNA]</scope>
</reference>
<evidence type="ECO:0000256" key="1">
    <source>
        <dbReference type="ARBA" id="ARBA00016903"/>
    </source>
</evidence>
<dbReference type="Ensembl" id="ENSCHIT00010024583.1">
    <property type="protein sequence ID" value="ENSCHIP00010017524.1"/>
    <property type="gene ID" value="ENSCHIG00010012844.1"/>
</dbReference>
<name>A0A8C2QY90_CAPHI</name>
<organism evidence="7">
    <name type="scientific">Capra hircus</name>
    <name type="common">Goat</name>
    <dbReference type="NCBI Taxonomy" id="9925"/>
    <lineage>
        <taxon>Eukaryota</taxon>
        <taxon>Metazoa</taxon>
        <taxon>Chordata</taxon>
        <taxon>Craniata</taxon>
        <taxon>Vertebrata</taxon>
        <taxon>Euteleostomi</taxon>
        <taxon>Mammalia</taxon>
        <taxon>Eutheria</taxon>
        <taxon>Laurasiatheria</taxon>
        <taxon>Artiodactyla</taxon>
        <taxon>Ruminantia</taxon>
        <taxon>Pecora</taxon>
        <taxon>Bovidae</taxon>
        <taxon>Caprinae</taxon>
        <taxon>Capra</taxon>
    </lineage>
</organism>
<feature type="region of interest" description="Disordered" evidence="4">
    <location>
        <begin position="207"/>
        <end position="354"/>
    </location>
</feature>
<feature type="domain" description="Condensin II complex subunit H2 N-terminal" evidence="5">
    <location>
        <begin position="7"/>
        <end position="124"/>
    </location>
</feature>
<dbReference type="GO" id="GO:0000796">
    <property type="term" value="C:condensin complex"/>
    <property type="evidence" value="ECO:0007669"/>
    <property type="project" value="TreeGrafter"/>
</dbReference>
<dbReference type="PANTHER" id="PTHR14324">
    <property type="entry name" value="CONDENSIN-2 COMPLEX SUBUNIT H2"/>
    <property type="match status" value="1"/>
</dbReference>
<feature type="region of interest" description="Disordered" evidence="4">
    <location>
        <begin position="530"/>
        <end position="607"/>
    </location>
</feature>
<evidence type="ECO:0000256" key="2">
    <source>
        <dbReference type="ARBA" id="ARBA00023067"/>
    </source>
</evidence>